<sequence length="258" mass="30652">MSSKTRSINATQCRLYHIFDEPKRPPNYKDKEPVVDWLPFEWKLRPKFNVLKESGDTIFENTTDMSLPKPDFELSDELKTASPEVKHYFSLASGTLKDLNEVCKRQLLKRIQRHPNDFDSPEVKIALLTIKIRALFIHHQKFARGDAKVSRIAFPCMVQKRNQLLKHMRNLDEERFLWLLDELKLYYKPQPLDFPREKYSRESDLRRLTKEYCENKIEDKKAAYHAELKAQQETFLEEKKQVLAWIAEEEKAIAELNV</sequence>
<name>A0AAV6U8J3_9ARAC</name>
<dbReference type="EMBL" id="JAFNEN010000579">
    <property type="protein sequence ID" value="KAG8180173.1"/>
    <property type="molecule type" value="Genomic_DNA"/>
</dbReference>
<dbReference type="GO" id="GO:0005763">
    <property type="term" value="C:mitochondrial small ribosomal subunit"/>
    <property type="evidence" value="ECO:0007669"/>
    <property type="project" value="TreeGrafter"/>
</dbReference>
<organism evidence="10 11">
    <name type="scientific">Oedothorax gibbosus</name>
    <dbReference type="NCBI Taxonomy" id="931172"/>
    <lineage>
        <taxon>Eukaryota</taxon>
        <taxon>Metazoa</taxon>
        <taxon>Ecdysozoa</taxon>
        <taxon>Arthropoda</taxon>
        <taxon>Chelicerata</taxon>
        <taxon>Arachnida</taxon>
        <taxon>Araneae</taxon>
        <taxon>Araneomorphae</taxon>
        <taxon>Entelegynae</taxon>
        <taxon>Araneoidea</taxon>
        <taxon>Linyphiidae</taxon>
        <taxon>Erigoninae</taxon>
        <taxon>Oedothorax</taxon>
    </lineage>
</organism>
<keyword evidence="6 9" id="KW-0687">Ribonucleoprotein</keyword>
<dbReference type="InterPro" id="IPR000589">
    <property type="entry name" value="Ribosomal_uS15"/>
</dbReference>
<dbReference type="AlphaFoldDB" id="A0AAV6U8J3"/>
<dbReference type="InterPro" id="IPR052137">
    <property type="entry name" value="uS15_ribosomal"/>
</dbReference>
<evidence type="ECO:0000256" key="6">
    <source>
        <dbReference type="ARBA" id="ARBA00023274"/>
    </source>
</evidence>
<dbReference type="PANTHER" id="PTHR46685:SF1">
    <property type="entry name" value="SMALL RIBOSOMAL SUBUNIT PROTEIN US15M"/>
    <property type="match status" value="1"/>
</dbReference>
<evidence type="ECO:0000256" key="1">
    <source>
        <dbReference type="ARBA" id="ARBA00004173"/>
    </source>
</evidence>
<keyword evidence="4 9" id="KW-0689">Ribosomal protein</keyword>
<dbReference type="SUPFAM" id="SSF47060">
    <property type="entry name" value="S15/NS1 RNA-binding domain"/>
    <property type="match status" value="1"/>
</dbReference>
<evidence type="ECO:0000256" key="2">
    <source>
        <dbReference type="ARBA" id="ARBA00008434"/>
    </source>
</evidence>
<keyword evidence="5" id="KW-0496">Mitochondrion</keyword>
<proteinExistence type="inferred from homology"/>
<evidence type="ECO:0000256" key="4">
    <source>
        <dbReference type="ARBA" id="ARBA00022980"/>
    </source>
</evidence>
<dbReference type="Pfam" id="PF00312">
    <property type="entry name" value="Ribosomal_S15"/>
    <property type="match status" value="1"/>
</dbReference>
<evidence type="ECO:0000256" key="9">
    <source>
        <dbReference type="RuleBase" id="RU003919"/>
    </source>
</evidence>
<evidence type="ECO:0000256" key="8">
    <source>
        <dbReference type="ARBA" id="ARBA00035528"/>
    </source>
</evidence>
<evidence type="ECO:0000256" key="5">
    <source>
        <dbReference type="ARBA" id="ARBA00023128"/>
    </source>
</evidence>
<dbReference type="PANTHER" id="PTHR46685">
    <property type="entry name" value="28S RIBOSOMAL PROTEIN S15, MITOCHONDRIAL"/>
    <property type="match status" value="1"/>
</dbReference>
<keyword evidence="11" id="KW-1185">Reference proteome</keyword>
<gene>
    <name evidence="10" type="ORF">JTE90_020469</name>
</gene>
<dbReference type="InterPro" id="IPR009068">
    <property type="entry name" value="uS15_NS1_RNA-bd_sf"/>
</dbReference>
<dbReference type="SMART" id="SM01387">
    <property type="entry name" value="Ribosomal_S15"/>
    <property type="match status" value="1"/>
</dbReference>
<accession>A0AAV6U8J3</accession>
<dbReference type="Gene3D" id="1.10.287.10">
    <property type="entry name" value="S15/NS1, RNA-binding"/>
    <property type="match status" value="1"/>
</dbReference>
<comment type="caution">
    <text evidence="10">The sequence shown here is derived from an EMBL/GenBank/DDBJ whole genome shotgun (WGS) entry which is preliminary data.</text>
</comment>
<evidence type="ECO:0000313" key="11">
    <source>
        <dbReference type="Proteomes" id="UP000827092"/>
    </source>
</evidence>
<evidence type="ECO:0000313" key="10">
    <source>
        <dbReference type="EMBL" id="KAG8180173.1"/>
    </source>
</evidence>
<dbReference type="Proteomes" id="UP000827092">
    <property type="component" value="Unassembled WGS sequence"/>
</dbReference>
<dbReference type="GO" id="GO:0003723">
    <property type="term" value="F:RNA binding"/>
    <property type="evidence" value="ECO:0007669"/>
    <property type="project" value="TreeGrafter"/>
</dbReference>
<reference evidence="10 11" key="1">
    <citation type="journal article" date="2022" name="Nat. Ecol. Evol.">
        <title>A masculinizing supergene underlies an exaggerated male reproductive morph in a spider.</title>
        <authorList>
            <person name="Hendrickx F."/>
            <person name="De Corte Z."/>
            <person name="Sonet G."/>
            <person name="Van Belleghem S.M."/>
            <person name="Kostlbacher S."/>
            <person name="Vangestel C."/>
        </authorList>
    </citation>
    <scope>NUCLEOTIDE SEQUENCE [LARGE SCALE GENOMIC DNA]</scope>
    <source>
        <strain evidence="10">W744_W776</strain>
    </source>
</reference>
<comment type="subcellular location">
    <subcellularLocation>
        <location evidence="1">Mitochondrion</location>
    </subcellularLocation>
</comment>
<dbReference type="GO" id="GO:0032543">
    <property type="term" value="P:mitochondrial translation"/>
    <property type="evidence" value="ECO:0007669"/>
    <property type="project" value="TreeGrafter"/>
</dbReference>
<keyword evidence="3" id="KW-0809">Transit peptide</keyword>
<protein>
    <recommendedName>
        <fullName evidence="7">Small ribosomal subunit protein uS15m</fullName>
    </recommendedName>
    <alternativeName>
        <fullName evidence="8">28S ribosomal protein S15, mitochondrial</fullName>
    </alternativeName>
</protein>
<evidence type="ECO:0000256" key="7">
    <source>
        <dbReference type="ARBA" id="ARBA00035249"/>
    </source>
</evidence>
<comment type="similarity">
    <text evidence="2 9">Belongs to the universal ribosomal protein uS15 family.</text>
</comment>
<evidence type="ECO:0000256" key="3">
    <source>
        <dbReference type="ARBA" id="ARBA00022946"/>
    </source>
</evidence>
<dbReference type="GO" id="GO:0003735">
    <property type="term" value="F:structural constituent of ribosome"/>
    <property type="evidence" value="ECO:0007669"/>
    <property type="project" value="InterPro"/>
</dbReference>